<dbReference type="RefSeq" id="WP_184527557.1">
    <property type="nucleotide sequence ID" value="NZ_JACHGK010000011.1"/>
</dbReference>
<gene>
    <name evidence="1" type="ORF">HNR53_003163</name>
</gene>
<dbReference type="AlphaFoldDB" id="A0A7X0LXK0"/>
<organism evidence="1 2">
    <name type="scientific">Bacillus benzoevorans</name>
    <dbReference type="NCBI Taxonomy" id="1456"/>
    <lineage>
        <taxon>Bacteria</taxon>
        <taxon>Bacillati</taxon>
        <taxon>Bacillota</taxon>
        <taxon>Bacilli</taxon>
        <taxon>Bacillales</taxon>
        <taxon>Bacillaceae</taxon>
        <taxon>Bacillus</taxon>
    </lineage>
</organism>
<dbReference type="EMBL" id="JACHGK010000011">
    <property type="protein sequence ID" value="MBB6446504.1"/>
    <property type="molecule type" value="Genomic_DNA"/>
</dbReference>
<dbReference type="Proteomes" id="UP000531594">
    <property type="component" value="Unassembled WGS sequence"/>
</dbReference>
<comment type="caution">
    <text evidence="1">The sequence shown here is derived from an EMBL/GenBank/DDBJ whole genome shotgun (WGS) entry which is preliminary data.</text>
</comment>
<proteinExistence type="predicted"/>
<keyword evidence="2" id="KW-1185">Reference proteome</keyword>
<name>A0A7X0LXK0_9BACI</name>
<accession>A0A7X0LXK0</accession>
<evidence type="ECO:0000313" key="1">
    <source>
        <dbReference type="EMBL" id="MBB6446504.1"/>
    </source>
</evidence>
<reference evidence="1 2" key="1">
    <citation type="submission" date="2020-08" db="EMBL/GenBank/DDBJ databases">
        <title>Genomic Encyclopedia of Type Strains, Phase IV (KMG-IV): sequencing the most valuable type-strain genomes for metagenomic binning, comparative biology and taxonomic classification.</title>
        <authorList>
            <person name="Goeker M."/>
        </authorList>
    </citation>
    <scope>NUCLEOTIDE SEQUENCE [LARGE SCALE GENOMIC DNA]</scope>
    <source>
        <strain evidence="1 2">DSM 5391</strain>
    </source>
</reference>
<sequence>MKLNVTVDIDWLNEDESLDEAIKKQIINSVVKKISDDVITSVKYEAEKKVQERVNELVDATYNEFLNGKVTLTDRWGDVTKKDVSIKNLIKDKCDKWLTEKVNDRGEPNRDSWGNSQTRMQYFIDKQISKQTKEMSNQIVTKVNQEMKKFITDSLKDSIGDKLVKEIGLEDLLKKMK</sequence>
<evidence type="ECO:0000313" key="2">
    <source>
        <dbReference type="Proteomes" id="UP000531594"/>
    </source>
</evidence>
<protein>
    <submittedName>
        <fullName evidence="1">Uncharacterized protein</fullName>
    </submittedName>
</protein>